<evidence type="ECO:0000313" key="2">
    <source>
        <dbReference type="EMBL" id="MPC76326.1"/>
    </source>
</evidence>
<dbReference type="AlphaFoldDB" id="A0A5B7I2X8"/>
<protein>
    <submittedName>
        <fullName evidence="2">Uncharacterized protein</fullName>
    </submittedName>
</protein>
<feature type="compositionally biased region" description="Low complexity" evidence="1">
    <location>
        <begin position="55"/>
        <end position="66"/>
    </location>
</feature>
<gene>
    <name evidence="2" type="ORF">E2C01_070735</name>
</gene>
<dbReference type="EMBL" id="VSRR010043105">
    <property type="protein sequence ID" value="MPC76326.1"/>
    <property type="molecule type" value="Genomic_DNA"/>
</dbReference>
<proteinExistence type="predicted"/>
<organism evidence="2 3">
    <name type="scientific">Portunus trituberculatus</name>
    <name type="common">Swimming crab</name>
    <name type="synonym">Neptunus trituberculatus</name>
    <dbReference type="NCBI Taxonomy" id="210409"/>
    <lineage>
        <taxon>Eukaryota</taxon>
        <taxon>Metazoa</taxon>
        <taxon>Ecdysozoa</taxon>
        <taxon>Arthropoda</taxon>
        <taxon>Crustacea</taxon>
        <taxon>Multicrustacea</taxon>
        <taxon>Malacostraca</taxon>
        <taxon>Eumalacostraca</taxon>
        <taxon>Eucarida</taxon>
        <taxon>Decapoda</taxon>
        <taxon>Pleocyemata</taxon>
        <taxon>Brachyura</taxon>
        <taxon>Eubrachyura</taxon>
        <taxon>Portunoidea</taxon>
        <taxon>Portunidae</taxon>
        <taxon>Portuninae</taxon>
        <taxon>Portunus</taxon>
    </lineage>
</organism>
<keyword evidence="3" id="KW-1185">Reference proteome</keyword>
<sequence>MASPGWSVGRASCPARYAVPHGLPAATTAELLYGKLLDGQRSLDCGRDIPPQPAPARAGAAMPLGGAEPGGGVKPLRGRILHVDFTS</sequence>
<reference evidence="2 3" key="1">
    <citation type="submission" date="2019-05" db="EMBL/GenBank/DDBJ databases">
        <title>Another draft genome of Portunus trituberculatus and its Hox gene families provides insights of decapod evolution.</title>
        <authorList>
            <person name="Jeong J.-H."/>
            <person name="Song I."/>
            <person name="Kim S."/>
            <person name="Choi T."/>
            <person name="Kim D."/>
            <person name="Ryu S."/>
            <person name="Kim W."/>
        </authorList>
    </citation>
    <scope>NUCLEOTIDE SEQUENCE [LARGE SCALE GENOMIC DNA]</scope>
    <source>
        <tissue evidence="2">Muscle</tissue>
    </source>
</reference>
<comment type="caution">
    <text evidence="2">The sequence shown here is derived from an EMBL/GenBank/DDBJ whole genome shotgun (WGS) entry which is preliminary data.</text>
</comment>
<feature type="region of interest" description="Disordered" evidence="1">
    <location>
        <begin position="44"/>
        <end position="75"/>
    </location>
</feature>
<accession>A0A5B7I2X8</accession>
<evidence type="ECO:0000313" key="3">
    <source>
        <dbReference type="Proteomes" id="UP000324222"/>
    </source>
</evidence>
<dbReference type="Proteomes" id="UP000324222">
    <property type="component" value="Unassembled WGS sequence"/>
</dbReference>
<name>A0A5B7I2X8_PORTR</name>
<evidence type="ECO:0000256" key="1">
    <source>
        <dbReference type="SAM" id="MobiDB-lite"/>
    </source>
</evidence>